<evidence type="ECO:0000259" key="6">
    <source>
        <dbReference type="Pfam" id="PF05592"/>
    </source>
</evidence>
<feature type="domain" description="Bacterial alpha-L-rhamnosidase N-terminal" evidence="7">
    <location>
        <begin position="491"/>
        <end position="622"/>
    </location>
</feature>
<feature type="domain" description="Alpha-L-rhamnosidase C-terminal" evidence="9">
    <location>
        <begin position="1092"/>
        <end position="1159"/>
    </location>
</feature>
<proteinExistence type="predicted"/>
<evidence type="ECO:0000259" key="7">
    <source>
        <dbReference type="Pfam" id="PF08531"/>
    </source>
</evidence>
<accession>A0A4U8Q841</accession>
<evidence type="ECO:0000256" key="4">
    <source>
        <dbReference type="SAM" id="MobiDB-lite"/>
    </source>
</evidence>
<dbReference type="Pfam" id="PF05592">
    <property type="entry name" value="Bac_rhamnosid"/>
    <property type="match status" value="1"/>
</dbReference>
<comment type="caution">
    <text evidence="10">The sequence shown here is derived from an EMBL/GenBank/DDBJ whole genome shotgun (WGS) entry which is preliminary data.</text>
</comment>
<dbReference type="Gene3D" id="2.60.40.1080">
    <property type="match status" value="1"/>
</dbReference>
<evidence type="ECO:0000259" key="8">
    <source>
        <dbReference type="Pfam" id="PF17389"/>
    </source>
</evidence>
<dbReference type="Gene3D" id="2.60.120.260">
    <property type="entry name" value="Galactose-binding domain-like"/>
    <property type="match status" value="2"/>
</dbReference>
<dbReference type="Pfam" id="PF25788">
    <property type="entry name" value="Ig_Rha78A_N"/>
    <property type="match status" value="1"/>
</dbReference>
<name>A0A4U8Q841_9FIRM</name>
<comment type="catalytic activity">
    <reaction evidence="1">
        <text>Hydrolysis of terminal non-reducing alpha-L-rhamnose residues in alpha-L-rhamnosides.</text>
        <dbReference type="EC" id="3.2.1.40"/>
    </reaction>
</comment>
<dbReference type="Pfam" id="PF08531">
    <property type="entry name" value="Bac_rhamnosid_N"/>
    <property type="match status" value="1"/>
</dbReference>
<dbReference type="SUPFAM" id="SSF49265">
    <property type="entry name" value="Fibronectin type III"/>
    <property type="match status" value="1"/>
</dbReference>
<feature type="chain" id="PRO_5020918896" description="alpha-L-rhamnosidase" evidence="5">
    <location>
        <begin position="30"/>
        <end position="1881"/>
    </location>
</feature>
<feature type="domain" description="Alpha-L-rhamnosidase six-hairpin glycosidase" evidence="8">
    <location>
        <begin position="844"/>
        <end position="1076"/>
    </location>
</feature>
<reference evidence="10 11" key="1">
    <citation type="journal article" date="2019" name="Anaerobe">
        <title>Detection of Robinsoniella peoriensis in multiple bone samples of a trauma patient.</title>
        <authorList>
            <person name="Schrottner P."/>
            <person name="Hartwich K."/>
            <person name="Bunk B."/>
            <person name="Schober I."/>
            <person name="Helbig S."/>
            <person name="Rudolph W.W."/>
            <person name="Gunzer F."/>
        </authorList>
    </citation>
    <scope>NUCLEOTIDE SEQUENCE [LARGE SCALE GENOMIC DNA]</scope>
    <source>
        <strain evidence="10 11">DSM 106044</strain>
    </source>
</reference>
<evidence type="ECO:0000256" key="2">
    <source>
        <dbReference type="ARBA" id="ARBA00012652"/>
    </source>
</evidence>
<dbReference type="SUPFAM" id="SSF49373">
    <property type="entry name" value="Invasin/intimin cell-adhesion fragments"/>
    <property type="match status" value="1"/>
</dbReference>
<keyword evidence="3" id="KW-0378">Hydrolase</keyword>
<dbReference type="InterPro" id="IPR013783">
    <property type="entry name" value="Ig-like_fold"/>
</dbReference>
<dbReference type="Gene3D" id="1.20.1270.90">
    <property type="entry name" value="AF1782-like"/>
    <property type="match status" value="3"/>
</dbReference>
<protein>
    <recommendedName>
        <fullName evidence="2">alpha-L-rhamnosidase</fullName>
        <ecNumber evidence="2">3.2.1.40</ecNumber>
    </recommendedName>
</protein>
<feature type="compositionally biased region" description="Acidic residues" evidence="4">
    <location>
        <begin position="338"/>
        <end position="349"/>
    </location>
</feature>
<gene>
    <name evidence="10" type="ORF">DSM106044_02788</name>
</gene>
<evidence type="ECO:0000313" key="11">
    <source>
        <dbReference type="Proteomes" id="UP000306509"/>
    </source>
</evidence>
<dbReference type="InterPro" id="IPR036116">
    <property type="entry name" value="FN3_sf"/>
</dbReference>
<dbReference type="Gene3D" id="1.50.10.10">
    <property type="match status" value="1"/>
</dbReference>
<evidence type="ECO:0000256" key="3">
    <source>
        <dbReference type="ARBA" id="ARBA00022801"/>
    </source>
</evidence>
<dbReference type="InterPro" id="IPR013737">
    <property type="entry name" value="Bac_rhamnosid_N"/>
</dbReference>
<keyword evidence="11" id="KW-1185">Reference proteome</keyword>
<sequence precursor="true">MKKRLLSCILAVSLVVPSALGNFSIVAQAAESHAPSATGTKVELLEEPFGINTKNPAFSWTMVDEDKDEVQTEYRIVVGATERAMQSGTYLKDTGWVASNESSYVKAELDNVLEDNSLYYWSVQIKDKDGNESEFSEPQAFTTALGTDGWESTEGIWVDPTGPDAFEEAGWTDYTVEMDADISVALGVAIHAKDTNNMYFMQFKTDGTINPHTIYNGGVAAYGTALKSPVALNQGKVRIKLEVSGETVTAYVQDGDGNFQSAGSVTFNKGLTYGSIGFRTGRTESAKVDNIIVYKETSDPIVASSDSKEVAELETEAVAVEGQTETEFLDSGVVLEENTADDNDTNVEEEATKDTEVVESAEEAEEATEITEALAVQEVADESEDTAEELRIEADSKGTENTGRTVLYEQDFETSGKEDFNGISVADGMLNVPLSVVSRLQESAIGAEEVIKPLGNYAFLRNELTIENKEEIEKAVVSVTAKSPEKSRQYVYNLYMNGSFVGLGPARIDKDASGTTELLYYNTYDVTDYLKEGENVMGAINYTTEEKAFLCQMTVFYKDGTKEVLTNSGAADSTWKAMDGTASFGNGANIGTGFFSASVENINAIYFPFGWNSIGYDDSSWTMPLKKGDIAGKRQLAPYDSENVKRYPVAAASVTDKGNGNYFIDLGKEIVGGVYLDVNSPVSKEIEIRCGEELSGTDTVKYQMRTGNTYKQTWTLKEGEQHLENTGMMTFRYIEILNSPIEITMENIGGIAMHQEFSEEESSFQSSDEVLNKIYETMKYSIQATNQDLMVDSQSRERGAYEGDVLINALSSYAFEDDYTLSRFSNEYLINHRTWPLEYVLYTITNAWNDYQYTGNIDSLQEYYSAIKGSGENRLYWNQLDAEKGLLKIVTSGQNTWNAVLVDWPATEQDGYDRSTYNTVMNAVAYGAYTDLSEIADALGNTEDAQKYQGYADTIKAGMLKFLYDDKAGAFKDGIDSTHYSQHATAFALAFGVYDSQEMADKLAASIKEDGTIKTSVYGSWFLLEGLYNAGAGDTAMDFLLSKDTRSWYHMIYDLGATISAEAWDPANKPNMTYSHPWGSAAGSQIVQGLFGIQPLKAGFDKFQIKIQPGDLESASVKTPTIKGSVEASYNMAVEGDAISANVTIPANTTADVSIPRMGQNHEILYVDGVQQEARVNGEFLTVTLGSGTYNLEIPNAGTISLSVGDDSSQKYYTGNTGMVDVSYKAPFEEAVDAKDVGTLTYTSDNSKVASVNSKTGAISFKSAGNATITVVLTLSDVKIGQTVLDKFSINSSTTIKVDEPKIDKIYIDTKDTLTVGNKANITVSKEYNSGVVVSDGSAEIVSGHPEIVDINSKGQLVAKEAGTATLTSTVENGLALTDDFDYQYVVDEELYADNFDEGDATFGGQETLDGALHVSKGAKIYFNNADALKWEDYTYAGKFKIASNCGNLTFHVQDSDTFYLWQFRADDNTLKKHIFKKGINTDGYVILGITKLSNLNASENNDFKIVLQRGKIITYLNGEIVDITLDDTLTKGSVGVRNGSSEECYLDDLTVSRHRQVVTKTITVEKGADVVVANAALEKAETINRELYAEDSLKELDAKSEQLKQLIDGNPEVSRQEEVNTLTTQLNTALNALKERSADTANLSQIIADAQKIAKGDYTNASYKNLTAAIASGQAVLNSNPVISKQAAVNEQTQKIITAIANLKLNEKIEVKEYANLTALKKQIAAAKKVSTKKYTEKSVKTMSSMLKTAENLVNAKPEKSLQGAVDIASKALKASISGLEKKLVYGTTIRKVSRKGKGKIKVTWKMNSSASGNLIQYSTDKNFKKGVRTKKIRNSKTTCLTISKLKSGKTYYVRIKSYKVVNGARRFGASSKVLKAKVK</sequence>
<dbReference type="PANTHER" id="PTHR33307:SF6">
    <property type="entry name" value="ALPHA-RHAMNOSIDASE (EUROFUNG)-RELATED"/>
    <property type="match status" value="1"/>
</dbReference>
<evidence type="ECO:0000256" key="5">
    <source>
        <dbReference type="SAM" id="SignalP"/>
    </source>
</evidence>
<dbReference type="Proteomes" id="UP000306509">
    <property type="component" value="Unassembled WGS sequence"/>
</dbReference>
<feature type="region of interest" description="Disordered" evidence="4">
    <location>
        <begin position="338"/>
        <end position="359"/>
    </location>
</feature>
<dbReference type="InterPro" id="IPR012341">
    <property type="entry name" value="6hp_glycosidase-like_sf"/>
</dbReference>
<dbReference type="Gene3D" id="2.60.40.10">
    <property type="entry name" value="Immunoglobulins"/>
    <property type="match status" value="2"/>
</dbReference>
<dbReference type="GO" id="GO:0005975">
    <property type="term" value="P:carbohydrate metabolic process"/>
    <property type="evidence" value="ECO:0007669"/>
    <property type="project" value="InterPro"/>
</dbReference>
<dbReference type="SUPFAM" id="SSF48208">
    <property type="entry name" value="Six-hairpin glycosidases"/>
    <property type="match status" value="1"/>
</dbReference>
<dbReference type="InterPro" id="IPR035398">
    <property type="entry name" value="Bac_rhamnosid_C"/>
</dbReference>
<dbReference type="InterPro" id="IPR016007">
    <property type="entry name" value="Alpha_rhamnosid"/>
</dbReference>
<dbReference type="Pfam" id="PF17389">
    <property type="entry name" value="Bac_rhamnosid6H"/>
    <property type="match status" value="2"/>
</dbReference>
<dbReference type="InterPro" id="IPR008902">
    <property type="entry name" value="Rhamnosid_concanavalin"/>
</dbReference>
<dbReference type="EMBL" id="QGQD01000056">
    <property type="protein sequence ID" value="TLD00303.1"/>
    <property type="molecule type" value="Genomic_DNA"/>
</dbReference>
<evidence type="ECO:0000259" key="9">
    <source>
        <dbReference type="Pfam" id="PF17390"/>
    </source>
</evidence>
<evidence type="ECO:0000256" key="1">
    <source>
        <dbReference type="ARBA" id="ARBA00001445"/>
    </source>
</evidence>
<evidence type="ECO:0000313" key="10">
    <source>
        <dbReference type="EMBL" id="TLD00303.1"/>
    </source>
</evidence>
<dbReference type="InterPro" id="IPR035396">
    <property type="entry name" value="Bac_rhamnosid6H"/>
</dbReference>
<dbReference type="Gene3D" id="2.60.120.560">
    <property type="entry name" value="Exo-inulinase, domain 1"/>
    <property type="match status" value="2"/>
</dbReference>
<dbReference type="RefSeq" id="WP_161597349.1">
    <property type="nucleotide sequence ID" value="NZ_QGQD01000056.1"/>
</dbReference>
<dbReference type="InterPro" id="IPR008964">
    <property type="entry name" value="Invasin/intimin_cell_adhesion"/>
</dbReference>
<feature type="domain" description="Alpha-L-rhamnosidase six-hairpin glycosidase" evidence="8">
    <location>
        <begin position="760"/>
        <end position="819"/>
    </location>
</feature>
<feature type="domain" description="Alpha-L-rhamnosidase concanavalin-like" evidence="6">
    <location>
        <begin position="658"/>
        <end position="754"/>
    </location>
</feature>
<dbReference type="Pfam" id="PF17390">
    <property type="entry name" value="Bac_rhamnosid_C"/>
    <property type="match status" value="1"/>
</dbReference>
<dbReference type="PANTHER" id="PTHR33307">
    <property type="entry name" value="ALPHA-RHAMNOSIDASE (EUROFUNG)"/>
    <property type="match status" value="1"/>
</dbReference>
<dbReference type="InterPro" id="IPR008928">
    <property type="entry name" value="6-hairpin_glycosidase_sf"/>
</dbReference>
<dbReference type="Gene3D" id="2.60.420.10">
    <property type="entry name" value="Maltose phosphorylase, domain 3"/>
    <property type="match status" value="1"/>
</dbReference>
<feature type="signal peptide" evidence="5">
    <location>
        <begin position="1"/>
        <end position="29"/>
    </location>
</feature>
<keyword evidence="5" id="KW-0732">Signal</keyword>
<dbReference type="GO" id="GO:0030596">
    <property type="term" value="F:alpha-L-rhamnosidase activity"/>
    <property type="evidence" value="ECO:0007669"/>
    <property type="project" value="UniProtKB-EC"/>
</dbReference>
<organism evidence="10 11">
    <name type="scientific">Robinsoniella peoriensis</name>
    <dbReference type="NCBI Taxonomy" id="180332"/>
    <lineage>
        <taxon>Bacteria</taxon>
        <taxon>Bacillati</taxon>
        <taxon>Bacillota</taxon>
        <taxon>Clostridia</taxon>
        <taxon>Lachnospirales</taxon>
        <taxon>Lachnospiraceae</taxon>
        <taxon>Robinsoniella</taxon>
    </lineage>
</organism>
<dbReference type="EC" id="3.2.1.40" evidence="2"/>